<evidence type="ECO:0008006" key="3">
    <source>
        <dbReference type="Google" id="ProtNLM"/>
    </source>
</evidence>
<dbReference type="Proteomes" id="UP000321121">
    <property type="component" value="Unassembled WGS sequence"/>
</dbReference>
<protein>
    <recommendedName>
        <fullName evidence="3">Sulfotransferase family protein</fullName>
    </recommendedName>
</protein>
<evidence type="ECO:0000313" key="1">
    <source>
        <dbReference type="EMBL" id="GEK74048.1"/>
    </source>
</evidence>
<dbReference type="RefSeq" id="WP_035596915.1">
    <property type="nucleotide sequence ID" value="NZ_BJUS01000035.1"/>
</dbReference>
<dbReference type="InterPro" id="IPR027417">
    <property type="entry name" value="P-loop_NTPase"/>
</dbReference>
<accession>A0ABQ0U6A6</accession>
<dbReference type="EMBL" id="BJUS01000035">
    <property type="protein sequence ID" value="GEK74048.1"/>
    <property type="molecule type" value="Genomic_DNA"/>
</dbReference>
<evidence type="ECO:0000313" key="2">
    <source>
        <dbReference type="Proteomes" id="UP000321121"/>
    </source>
</evidence>
<organism evidence="1 2">
    <name type="scientific">Halomonas halophila</name>
    <dbReference type="NCBI Taxonomy" id="29573"/>
    <lineage>
        <taxon>Bacteria</taxon>
        <taxon>Pseudomonadati</taxon>
        <taxon>Pseudomonadota</taxon>
        <taxon>Gammaproteobacteria</taxon>
        <taxon>Oceanospirillales</taxon>
        <taxon>Halomonadaceae</taxon>
        <taxon>Halomonas</taxon>
    </lineage>
</organism>
<reference evidence="1 2" key="1">
    <citation type="submission" date="2019-07" db="EMBL/GenBank/DDBJ databases">
        <title>Whole genome shotgun sequence of Halomonas halophila NBRC 102604.</title>
        <authorList>
            <person name="Hosoyama A."/>
            <person name="Uohara A."/>
            <person name="Ohji S."/>
            <person name="Ichikawa N."/>
        </authorList>
    </citation>
    <scope>NUCLEOTIDE SEQUENCE [LARGE SCALE GENOMIC DNA]</scope>
    <source>
        <strain evidence="1 2">NBRC 102604</strain>
    </source>
</reference>
<comment type="caution">
    <text evidence="1">The sequence shown here is derived from an EMBL/GenBank/DDBJ whole genome shotgun (WGS) entry which is preliminary data.</text>
</comment>
<keyword evidence="2" id="KW-1185">Reference proteome</keyword>
<dbReference type="SUPFAM" id="SSF52540">
    <property type="entry name" value="P-loop containing nucleoside triphosphate hydrolases"/>
    <property type="match status" value="1"/>
</dbReference>
<sequence>MKPTKNLVFTVTHGRTGTTMLTEVFKMFDDTLSEHEPEPNYATVFPAVKDDPRHAFGFLEKKLAHIDGIAPSSYVETSNVFGKGFLIPLLRLGLRPGLIFLNREFRETAKSLYKRGSTPMRTERGRHYSADPRVPGSLPVFSPEQLSDYQLCFWGVLDSYYRQLMARDIYDAEGGVYHWVTATDFHDFETTLEVGRKFGLGVKDIEAARAFHASVTQEHHNPNRGGRSADGMELTAQEVEVLDRVSFFAPGFVDDVLGSRFIDQGVVDAIHGGAES</sequence>
<name>A0ABQ0U6A6_9GAMM</name>
<proteinExistence type="predicted"/>
<gene>
    <name evidence="1" type="ORF">HHA04nite_25920</name>
</gene>